<protein>
    <recommendedName>
        <fullName evidence="9">SSD domain-containing protein</fullName>
    </recommendedName>
</protein>
<keyword evidence="3" id="KW-1003">Cell membrane</keyword>
<feature type="transmembrane region" description="Helical" evidence="8">
    <location>
        <begin position="1061"/>
        <end position="1091"/>
    </location>
</feature>
<dbReference type="PANTHER" id="PTHR33406">
    <property type="entry name" value="MEMBRANE PROTEIN MJ1562-RELATED"/>
    <property type="match status" value="1"/>
</dbReference>
<keyword evidence="4 8" id="KW-0812">Transmembrane</keyword>
<dbReference type="Pfam" id="PF03176">
    <property type="entry name" value="MMPL"/>
    <property type="match status" value="2"/>
</dbReference>
<evidence type="ECO:0000256" key="7">
    <source>
        <dbReference type="SAM" id="MobiDB-lite"/>
    </source>
</evidence>
<accession>A0A813KTV9</accession>
<dbReference type="GO" id="GO:0005886">
    <property type="term" value="C:plasma membrane"/>
    <property type="evidence" value="ECO:0007669"/>
    <property type="project" value="UniProtKB-SubCell"/>
</dbReference>
<feature type="transmembrane region" description="Helical" evidence="8">
    <location>
        <begin position="973"/>
        <end position="992"/>
    </location>
</feature>
<keyword evidence="5 8" id="KW-1133">Transmembrane helix</keyword>
<dbReference type="AlphaFoldDB" id="A0A813KTV9"/>
<evidence type="ECO:0000256" key="5">
    <source>
        <dbReference type="ARBA" id="ARBA00022989"/>
    </source>
</evidence>
<dbReference type="EMBL" id="CAJNNW010031823">
    <property type="protein sequence ID" value="CAE8709280.1"/>
    <property type="molecule type" value="Genomic_DNA"/>
</dbReference>
<dbReference type="Proteomes" id="UP000626109">
    <property type="component" value="Unassembled WGS sequence"/>
</dbReference>
<evidence type="ECO:0000256" key="1">
    <source>
        <dbReference type="ARBA" id="ARBA00004651"/>
    </source>
</evidence>
<dbReference type="SUPFAM" id="SSF82866">
    <property type="entry name" value="Multidrug efflux transporter AcrB transmembrane domain"/>
    <property type="match status" value="2"/>
</dbReference>
<feature type="transmembrane region" description="Helical" evidence="8">
    <location>
        <begin position="468"/>
        <end position="490"/>
    </location>
</feature>
<proteinExistence type="inferred from homology"/>
<gene>
    <name evidence="10" type="ORF">PGLA2088_LOCUS35369</name>
</gene>
<comment type="subcellular location">
    <subcellularLocation>
        <location evidence="1">Cell membrane</location>
        <topology evidence="1">Multi-pass membrane protein</topology>
    </subcellularLocation>
</comment>
<keyword evidence="6 8" id="KW-0472">Membrane</keyword>
<evidence type="ECO:0000259" key="9">
    <source>
        <dbReference type="PROSITE" id="PS50156"/>
    </source>
</evidence>
<dbReference type="Gene3D" id="1.20.1640.10">
    <property type="entry name" value="Multidrug efflux transporter AcrB transmembrane domain"/>
    <property type="match status" value="2"/>
</dbReference>
<name>A0A813KTV9_POLGL</name>
<feature type="domain" description="SSD" evidence="9">
    <location>
        <begin position="479"/>
        <end position="597"/>
    </location>
</feature>
<feature type="transmembrane region" description="Helical" evidence="8">
    <location>
        <begin position="945"/>
        <end position="966"/>
    </location>
</feature>
<evidence type="ECO:0000256" key="3">
    <source>
        <dbReference type="ARBA" id="ARBA00022475"/>
    </source>
</evidence>
<evidence type="ECO:0000256" key="6">
    <source>
        <dbReference type="ARBA" id="ARBA00023136"/>
    </source>
</evidence>
<dbReference type="InterPro" id="IPR000731">
    <property type="entry name" value="SSD"/>
</dbReference>
<feature type="transmembrane region" description="Helical" evidence="8">
    <location>
        <begin position="1097"/>
        <end position="1119"/>
    </location>
</feature>
<evidence type="ECO:0000256" key="8">
    <source>
        <dbReference type="SAM" id="Phobius"/>
    </source>
</evidence>
<comment type="similarity">
    <text evidence="2">Belongs to the resistance-nodulation-cell division (RND) (TC 2.A.6) family. MmpL subfamily.</text>
</comment>
<sequence length="1145" mass="126392">MILTIIERNILLRAAGHWNESQYKEHDSLDSLEVNAVTPRPAGYEGANSHASRVSVFPEHPWGYPAAGEQLALERICAVKLTGRDWGFSVSAHELLWQYFNNLPWVVHPDAKVSWFELTVDFVAATGVFLYEPARGKAADPKPDFLLQVGAFRKAVKKLSKLHKCRVWPVEAIEVDTPGKRVHVSEAHKGGVTAVAACADGGFASVGRSDGEESGLDRSSGSYGGESDELEELTGKAHGKHDHGCASACAECIWRFRHVLIVAWPLAAIVLAYPAFLLVLNALPLPKSPPRGTQSDLAEDLFEAKFPYLVGMKMEMVVFTCRTQCESAVSGLTQGYVQQIKDMVKQFGNENPGTIIDIRSYYSFGTKINNNPMISYDKQSLLLSWSWRVNGTTKLVAQAFAKSVNDEVDLINELQPSGPGTFEVAATGPTFLNRAMKETLIHEVPIHEISTLWLPFGILGYRLQSFRLLMVVLCSMPISILISFGCMYFVSLHTSVIMYALMMMLMLCTALSFDYSLFTLTRFKEERLHGANMKDAIHTTIVQSGHVVVVSGLVLTIAYAAMLVLPGAFKSFCIAACSMIICSLGVQMTFVPSVLAVFPWLGADFDPPDGVHDEGLGHGNDPEGDKRKVMLDEDQKEDQLFDPVHGSHSPKSPLAKVEAFRHGIYYDLGGKLTQFPLNIVVPLLVYAVTAPLTMRCASYRMGHAYELQVPRGRLEWATALRIQKDFPSSVGCMMPTLIIVTNPLPAPVPPVGALPSSEEEDIFNQLLNPSNGTAISTTSMVPTTTTPAVPLDVRGQEFFDINCAMVDSLIQATKNKSYALSAEDFSSPTFYGTHANGKVKCLNYRLTHYYRANYFTQKFMFTSQLMQKLWDRLVSDKHDAMLTLLSPKMDPFSSEAFSLTEDLRRLLQNNTEAAKSSGLQSDVTFDMFSPSAIMMDMISVTSDRLPIAFFGCALVCFALIAVSFGAALIPFKLLFTVILPITWAYGAALYVFEDGYLEWTNYPGVMPMYIPGSGPAGLDWTVPMFTLTIMLGLALDYDVFLFERVWEFRSEGFGDNESIQLALSATGPVISAAGMIFAFTFISMCLGSIAVTNQMGFIFVFSIVVDTFVVRTILVPAMLSLKPCLNYWPTVMPEPKYTWLGQEDS</sequence>
<dbReference type="InterPro" id="IPR050545">
    <property type="entry name" value="Mycobact_MmpL"/>
</dbReference>
<feature type="transmembrane region" description="Helical" evidence="8">
    <location>
        <begin position="496"/>
        <end position="520"/>
    </location>
</feature>
<evidence type="ECO:0000313" key="11">
    <source>
        <dbReference type="Proteomes" id="UP000626109"/>
    </source>
</evidence>
<dbReference type="PROSITE" id="PS50156">
    <property type="entry name" value="SSD"/>
    <property type="match status" value="1"/>
</dbReference>
<evidence type="ECO:0000313" key="10">
    <source>
        <dbReference type="EMBL" id="CAE8709280.1"/>
    </source>
</evidence>
<comment type="caution">
    <text evidence="10">The sequence shown here is derived from an EMBL/GenBank/DDBJ whole genome shotgun (WGS) entry which is preliminary data.</text>
</comment>
<dbReference type="PANTHER" id="PTHR33406:SF6">
    <property type="entry name" value="MEMBRANE PROTEIN YDGH-RELATED"/>
    <property type="match status" value="1"/>
</dbReference>
<organism evidence="10 11">
    <name type="scientific">Polarella glacialis</name>
    <name type="common">Dinoflagellate</name>
    <dbReference type="NCBI Taxonomy" id="89957"/>
    <lineage>
        <taxon>Eukaryota</taxon>
        <taxon>Sar</taxon>
        <taxon>Alveolata</taxon>
        <taxon>Dinophyceae</taxon>
        <taxon>Suessiales</taxon>
        <taxon>Suessiaceae</taxon>
        <taxon>Polarella</taxon>
    </lineage>
</organism>
<evidence type="ECO:0000256" key="2">
    <source>
        <dbReference type="ARBA" id="ARBA00010157"/>
    </source>
</evidence>
<feature type="transmembrane region" description="Helical" evidence="8">
    <location>
        <begin position="1020"/>
        <end position="1040"/>
    </location>
</feature>
<reference evidence="10" key="1">
    <citation type="submission" date="2021-02" db="EMBL/GenBank/DDBJ databases">
        <authorList>
            <person name="Dougan E. K."/>
            <person name="Rhodes N."/>
            <person name="Thang M."/>
            <person name="Chan C."/>
        </authorList>
    </citation>
    <scope>NUCLEOTIDE SEQUENCE</scope>
</reference>
<feature type="transmembrane region" description="Helical" evidence="8">
    <location>
        <begin position="541"/>
        <end position="562"/>
    </location>
</feature>
<feature type="region of interest" description="Disordered" evidence="7">
    <location>
        <begin position="207"/>
        <end position="230"/>
    </location>
</feature>
<dbReference type="InterPro" id="IPR004869">
    <property type="entry name" value="MMPL_dom"/>
</dbReference>
<feature type="transmembrane region" description="Helical" evidence="8">
    <location>
        <begin position="259"/>
        <end position="283"/>
    </location>
</feature>
<feature type="transmembrane region" description="Helical" evidence="8">
    <location>
        <begin position="675"/>
        <end position="694"/>
    </location>
</feature>
<evidence type="ECO:0000256" key="4">
    <source>
        <dbReference type="ARBA" id="ARBA00022692"/>
    </source>
</evidence>